<sequence length="240" mass="25715">MILLLSGEGPTDLGASDAGVFTAGPMTALLLGLLEPLIGYDLETCPDSLEYVHKTVLLEDAEQTKGGSVPRFRGKKAGAETRFFYDNARAFGRLAKRKAEEACDDVIAVFFRDTDGTGRTDPGEWRTKRKSVHDGFNVEGFSSGVPMLPQPKSEAWLLCLFGACPHSSCASLEEELSGNDASPKSAKSQLIALLGEECSGPDLADRVKAALGAIEKLKDMPSFAAFEDDLDGVVQAILRQ</sequence>
<dbReference type="EMBL" id="JACIIX010000005">
    <property type="protein sequence ID" value="MBB6210212.1"/>
    <property type="molecule type" value="Genomic_DNA"/>
</dbReference>
<gene>
    <name evidence="1" type="ORF">FHS48_001627</name>
</gene>
<keyword evidence="2" id="KW-1185">Reference proteome</keyword>
<comment type="caution">
    <text evidence="1">The sequence shown here is derived from an EMBL/GenBank/DDBJ whole genome shotgun (WGS) entry which is preliminary data.</text>
</comment>
<evidence type="ECO:0000313" key="2">
    <source>
        <dbReference type="Proteomes" id="UP000544872"/>
    </source>
</evidence>
<organism evidence="1 2">
    <name type="scientific">Novispirillum itersonii</name>
    <name type="common">Aquaspirillum itersonii</name>
    <dbReference type="NCBI Taxonomy" id="189"/>
    <lineage>
        <taxon>Bacteria</taxon>
        <taxon>Pseudomonadati</taxon>
        <taxon>Pseudomonadota</taxon>
        <taxon>Alphaproteobacteria</taxon>
        <taxon>Rhodospirillales</taxon>
        <taxon>Novispirillaceae</taxon>
        <taxon>Novispirillum</taxon>
    </lineage>
</organism>
<dbReference type="Proteomes" id="UP000544872">
    <property type="component" value="Unassembled WGS sequence"/>
</dbReference>
<evidence type="ECO:0000313" key="1">
    <source>
        <dbReference type="EMBL" id="MBB6210212.1"/>
    </source>
</evidence>
<name>A0A7X0DNF9_NOVIT</name>
<dbReference type="RefSeq" id="WP_184263054.1">
    <property type="nucleotide sequence ID" value="NZ_JACIIX010000005.1"/>
</dbReference>
<reference evidence="1 2" key="1">
    <citation type="submission" date="2020-08" db="EMBL/GenBank/DDBJ databases">
        <title>Genomic Encyclopedia of Type Strains, Phase IV (KMG-IV): sequencing the most valuable type-strain genomes for metagenomic binning, comparative biology and taxonomic classification.</title>
        <authorList>
            <person name="Goeker M."/>
        </authorList>
    </citation>
    <scope>NUCLEOTIDE SEQUENCE [LARGE SCALE GENOMIC DNA]</scope>
    <source>
        <strain evidence="1 2">DSM 11590</strain>
    </source>
</reference>
<dbReference type="AlphaFoldDB" id="A0A7X0DNF9"/>
<protein>
    <submittedName>
        <fullName evidence="1">Uncharacterized protein</fullName>
    </submittedName>
</protein>
<proteinExistence type="predicted"/>
<accession>A0A7X0DNF9</accession>